<evidence type="ECO:0000313" key="3">
    <source>
        <dbReference type="Proteomes" id="UP000008988"/>
    </source>
</evidence>
<organism evidence="2 3">
    <name type="scientific">Saccharomyces cerevisiae (strain AWRI1631)</name>
    <name type="common">Baker's yeast</name>
    <dbReference type="NCBI Taxonomy" id="545124"/>
    <lineage>
        <taxon>Eukaryota</taxon>
        <taxon>Fungi</taxon>
        <taxon>Dikarya</taxon>
        <taxon>Ascomycota</taxon>
        <taxon>Saccharomycotina</taxon>
        <taxon>Saccharomycetes</taxon>
        <taxon>Saccharomycetales</taxon>
        <taxon>Saccharomycetaceae</taxon>
        <taxon>Saccharomyces</taxon>
    </lineage>
</organism>
<proteinExistence type="predicted"/>
<dbReference type="AlphaFoldDB" id="B5VH64"/>
<feature type="non-terminal residue" evidence="2">
    <location>
        <position position="1"/>
    </location>
</feature>
<sequence length="73" mass="8449">TRTYPYHLPYHHHPPPPPPPHHHHHTTTHTPPSLTSLLALSHFTRLSNQNSKNEKMKMKSTFLSPNILLHSPK</sequence>
<evidence type="ECO:0000313" key="2">
    <source>
        <dbReference type="EMBL" id="EDZ72730.1"/>
    </source>
</evidence>
<dbReference type="Proteomes" id="UP000008988">
    <property type="component" value="Unassembled WGS sequence"/>
</dbReference>
<name>B5VH64_YEAS6</name>
<dbReference type="EMBL" id="ABSV01000614">
    <property type="protein sequence ID" value="EDZ72730.1"/>
    <property type="molecule type" value="Genomic_DNA"/>
</dbReference>
<gene>
    <name evidence="2" type="ORF">AWRI1631_47570</name>
</gene>
<reference evidence="2 3" key="1">
    <citation type="journal article" date="2008" name="FEMS Yeast Res.">
        <title>Comparative genome analysis of a Saccharomyces cerevisiae wine strain.</title>
        <authorList>
            <person name="Borneman A.R."/>
            <person name="Forgan A.H."/>
            <person name="Pretorius I.S."/>
            <person name="Chambers P.J."/>
        </authorList>
    </citation>
    <scope>NUCLEOTIDE SEQUENCE [LARGE SCALE GENOMIC DNA]</scope>
    <source>
        <strain evidence="2 3">AWRI1631</strain>
    </source>
</reference>
<protein>
    <submittedName>
        <fullName evidence="2">Uncharacterized protein</fullName>
    </submittedName>
</protein>
<accession>B5VH64</accession>
<evidence type="ECO:0000256" key="1">
    <source>
        <dbReference type="SAM" id="MobiDB-lite"/>
    </source>
</evidence>
<comment type="caution">
    <text evidence="2">The sequence shown here is derived from an EMBL/GenBank/DDBJ whole genome shotgun (WGS) entry which is preliminary data.</text>
</comment>
<feature type="compositionally biased region" description="Basic residues" evidence="1">
    <location>
        <begin position="9"/>
        <end position="27"/>
    </location>
</feature>
<feature type="region of interest" description="Disordered" evidence="1">
    <location>
        <begin position="46"/>
        <end position="73"/>
    </location>
</feature>
<feature type="region of interest" description="Disordered" evidence="1">
    <location>
        <begin position="1"/>
        <end position="34"/>
    </location>
</feature>